<feature type="compositionally biased region" description="Basic and acidic residues" evidence="1">
    <location>
        <begin position="78"/>
        <end position="97"/>
    </location>
</feature>
<name>A0A5M3MA98_CONPW</name>
<feature type="compositionally biased region" description="Gly residues" evidence="1">
    <location>
        <begin position="527"/>
        <end position="562"/>
    </location>
</feature>
<dbReference type="EMBL" id="JH711588">
    <property type="protein sequence ID" value="EIW75571.1"/>
    <property type="molecule type" value="Genomic_DNA"/>
</dbReference>
<evidence type="ECO:0000313" key="2">
    <source>
        <dbReference type="EMBL" id="EIW75571.1"/>
    </source>
</evidence>
<gene>
    <name evidence="2" type="ORF">CONPUDRAFT_169374</name>
</gene>
<protein>
    <submittedName>
        <fullName evidence="2">Uncharacterized protein</fullName>
    </submittedName>
</protein>
<dbReference type="RefSeq" id="XP_007774275.1">
    <property type="nucleotide sequence ID" value="XM_007776085.1"/>
</dbReference>
<feature type="compositionally biased region" description="Basic residues" evidence="1">
    <location>
        <begin position="174"/>
        <end position="183"/>
    </location>
</feature>
<dbReference type="KEGG" id="cput:CONPUDRAFT_169374"/>
<dbReference type="GeneID" id="19206204"/>
<feature type="region of interest" description="Disordered" evidence="1">
    <location>
        <begin position="327"/>
        <end position="356"/>
    </location>
</feature>
<comment type="caution">
    <text evidence="2">The sequence shown here is derived from an EMBL/GenBank/DDBJ whole genome shotgun (WGS) entry which is preliminary data.</text>
</comment>
<evidence type="ECO:0000256" key="1">
    <source>
        <dbReference type="SAM" id="MobiDB-lite"/>
    </source>
</evidence>
<accession>A0A5M3MA98</accession>
<organism evidence="2 3">
    <name type="scientific">Coniophora puteana (strain RWD-64-598)</name>
    <name type="common">Brown rot fungus</name>
    <dbReference type="NCBI Taxonomy" id="741705"/>
    <lineage>
        <taxon>Eukaryota</taxon>
        <taxon>Fungi</taxon>
        <taxon>Dikarya</taxon>
        <taxon>Basidiomycota</taxon>
        <taxon>Agaricomycotina</taxon>
        <taxon>Agaricomycetes</taxon>
        <taxon>Agaricomycetidae</taxon>
        <taxon>Boletales</taxon>
        <taxon>Coniophorineae</taxon>
        <taxon>Coniophoraceae</taxon>
        <taxon>Coniophora</taxon>
    </lineage>
</organism>
<feature type="region of interest" description="Disordered" evidence="1">
    <location>
        <begin position="59"/>
        <end position="199"/>
    </location>
</feature>
<feature type="compositionally biased region" description="Basic and acidic residues" evidence="1">
    <location>
        <begin position="128"/>
        <end position="138"/>
    </location>
</feature>
<reference evidence="3" key="1">
    <citation type="journal article" date="2012" name="Science">
        <title>The Paleozoic origin of enzymatic lignin decomposition reconstructed from 31 fungal genomes.</title>
        <authorList>
            <person name="Floudas D."/>
            <person name="Binder M."/>
            <person name="Riley R."/>
            <person name="Barry K."/>
            <person name="Blanchette R.A."/>
            <person name="Henrissat B."/>
            <person name="Martinez A.T."/>
            <person name="Otillar R."/>
            <person name="Spatafora J.W."/>
            <person name="Yadav J.S."/>
            <person name="Aerts A."/>
            <person name="Benoit I."/>
            <person name="Boyd A."/>
            <person name="Carlson A."/>
            <person name="Copeland A."/>
            <person name="Coutinho P.M."/>
            <person name="de Vries R.P."/>
            <person name="Ferreira P."/>
            <person name="Findley K."/>
            <person name="Foster B."/>
            <person name="Gaskell J."/>
            <person name="Glotzer D."/>
            <person name="Gorecki P."/>
            <person name="Heitman J."/>
            <person name="Hesse C."/>
            <person name="Hori C."/>
            <person name="Igarashi K."/>
            <person name="Jurgens J.A."/>
            <person name="Kallen N."/>
            <person name="Kersten P."/>
            <person name="Kohler A."/>
            <person name="Kuees U."/>
            <person name="Kumar T.K.A."/>
            <person name="Kuo A."/>
            <person name="LaButti K."/>
            <person name="Larrondo L.F."/>
            <person name="Lindquist E."/>
            <person name="Ling A."/>
            <person name="Lombard V."/>
            <person name="Lucas S."/>
            <person name="Lundell T."/>
            <person name="Martin R."/>
            <person name="McLaughlin D.J."/>
            <person name="Morgenstern I."/>
            <person name="Morin E."/>
            <person name="Murat C."/>
            <person name="Nagy L.G."/>
            <person name="Nolan M."/>
            <person name="Ohm R.A."/>
            <person name="Patyshakuliyeva A."/>
            <person name="Rokas A."/>
            <person name="Ruiz-Duenas F.J."/>
            <person name="Sabat G."/>
            <person name="Salamov A."/>
            <person name="Samejima M."/>
            <person name="Schmutz J."/>
            <person name="Slot J.C."/>
            <person name="St John F."/>
            <person name="Stenlid J."/>
            <person name="Sun H."/>
            <person name="Sun S."/>
            <person name="Syed K."/>
            <person name="Tsang A."/>
            <person name="Wiebenga A."/>
            <person name="Young D."/>
            <person name="Pisabarro A."/>
            <person name="Eastwood D.C."/>
            <person name="Martin F."/>
            <person name="Cullen D."/>
            <person name="Grigoriev I.V."/>
            <person name="Hibbett D.S."/>
        </authorList>
    </citation>
    <scope>NUCLEOTIDE SEQUENCE [LARGE SCALE GENOMIC DNA]</scope>
    <source>
        <strain evidence="3">RWD-64-598 SS2</strain>
    </source>
</reference>
<sequence length="586" mass="65405">MSLPLPPGVPVTEESWHALPVDQKAAWYRHLGLVVVDPVLTAQEELERRRRLDSRWTTQYHDHSVDGPNEANPYAQRDQPRGRDVQRSPNRNSREGSRWPSRSRRRHRSDSLSSAERTKSPPRRRRRTQTETRPRAEEAAPAAAVSVESTIDNTPMGPAPTEVPLRGTDTLRGRGGRSGRRGGRPSALERRNQDGSRAGMYDEDAIDVCTEKLTPGPAKNARNKLFRLIKPAFRKRCGVMHGERWPNDQNKRTDAARGIDYVTPLFSAPVDDARNEPVLSAIVQQAWDNITSKTLPDDLMDRKVKWNKASLETLVKVTWSGMRTEWKRQNDPAAQKRSKMSDQRGRWTGRRQQKAEKLEEPAIIEAYFDLYKADPSPVIHEDFMSDEASGPEDEEVESKHQWKVRMAEKLALPTCGDAFAALRFFEVLRPAWRSEEMSLVFEKLRELRRTVMSAKESETAIVIRVYGTDRVSPRLPEKMEPWNFGINMEWYEANKERVNLGRWTKWGDPTGFGEKKQVEGQNEEVGVGEGGGAGEGGGISEGGTGEVGEGGGGNTSDGGDMGGNENEGVTANEGGGTSSGEGGSVN</sequence>
<proteinExistence type="predicted"/>
<evidence type="ECO:0000313" key="3">
    <source>
        <dbReference type="Proteomes" id="UP000053558"/>
    </source>
</evidence>
<dbReference type="AlphaFoldDB" id="A0A5M3MA98"/>
<dbReference type="OrthoDB" id="3269314at2759"/>
<feature type="compositionally biased region" description="Gly residues" evidence="1">
    <location>
        <begin position="573"/>
        <end position="586"/>
    </location>
</feature>
<dbReference type="Proteomes" id="UP000053558">
    <property type="component" value="Unassembled WGS sequence"/>
</dbReference>
<feature type="region of interest" description="Disordered" evidence="1">
    <location>
        <begin position="510"/>
        <end position="586"/>
    </location>
</feature>
<keyword evidence="3" id="KW-1185">Reference proteome</keyword>